<dbReference type="OrthoDB" id="5429740at2759"/>
<accession>A0A9P4H1G7</accession>
<dbReference type="Proteomes" id="UP000799777">
    <property type="component" value="Unassembled WGS sequence"/>
</dbReference>
<proteinExistence type="predicted"/>
<gene>
    <name evidence="2" type="ORF">EK21DRAFT_76143</name>
</gene>
<evidence type="ECO:0000313" key="3">
    <source>
        <dbReference type="Proteomes" id="UP000799777"/>
    </source>
</evidence>
<dbReference type="EMBL" id="ML978263">
    <property type="protein sequence ID" value="KAF2025554.1"/>
    <property type="molecule type" value="Genomic_DNA"/>
</dbReference>
<organism evidence="2 3">
    <name type="scientific">Setomelanomma holmii</name>
    <dbReference type="NCBI Taxonomy" id="210430"/>
    <lineage>
        <taxon>Eukaryota</taxon>
        <taxon>Fungi</taxon>
        <taxon>Dikarya</taxon>
        <taxon>Ascomycota</taxon>
        <taxon>Pezizomycotina</taxon>
        <taxon>Dothideomycetes</taxon>
        <taxon>Pleosporomycetidae</taxon>
        <taxon>Pleosporales</taxon>
        <taxon>Pleosporineae</taxon>
        <taxon>Phaeosphaeriaceae</taxon>
        <taxon>Setomelanomma</taxon>
    </lineage>
</organism>
<dbReference type="AlphaFoldDB" id="A0A9P4H1G7"/>
<keyword evidence="1" id="KW-1133">Transmembrane helix</keyword>
<sequence length="85" mass="9919">MVGGRTPPLEVWLNWPRPNYVDPVTQPKYVLVFSCILGPISIVMLLARLWVRLRIQKSAGWDDWLMLAAWVSTLLVRYMHRNVLT</sequence>
<comment type="caution">
    <text evidence="2">The sequence shown here is derived from an EMBL/GenBank/DDBJ whole genome shotgun (WGS) entry which is preliminary data.</text>
</comment>
<name>A0A9P4H1G7_9PLEO</name>
<keyword evidence="1" id="KW-0472">Membrane</keyword>
<feature type="transmembrane region" description="Helical" evidence="1">
    <location>
        <begin position="29"/>
        <end position="51"/>
    </location>
</feature>
<evidence type="ECO:0000256" key="1">
    <source>
        <dbReference type="SAM" id="Phobius"/>
    </source>
</evidence>
<evidence type="ECO:0000313" key="2">
    <source>
        <dbReference type="EMBL" id="KAF2025554.1"/>
    </source>
</evidence>
<reference evidence="2" key="1">
    <citation type="journal article" date="2020" name="Stud. Mycol.">
        <title>101 Dothideomycetes genomes: a test case for predicting lifestyles and emergence of pathogens.</title>
        <authorList>
            <person name="Haridas S."/>
            <person name="Albert R."/>
            <person name="Binder M."/>
            <person name="Bloem J."/>
            <person name="Labutti K."/>
            <person name="Salamov A."/>
            <person name="Andreopoulos B."/>
            <person name="Baker S."/>
            <person name="Barry K."/>
            <person name="Bills G."/>
            <person name="Bluhm B."/>
            <person name="Cannon C."/>
            <person name="Castanera R."/>
            <person name="Culley D."/>
            <person name="Daum C."/>
            <person name="Ezra D."/>
            <person name="Gonzalez J."/>
            <person name="Henrissat B."/>
            <person name="Kuo A."/>
            <person name="Liang C."/>
            <person name="Lipzen A."/>
            <person name="Lutzoni F."/>
            <person name="Magnuson J."/>
            <person name="Mondo S."/>
            <person name="Nolan M."/>
            <person name="Ohm R."/>
            <person name="Pangilinan J."/>
            <person name="Park H.-J."/>
            <person name="Ramirez L."/>
            <person name="Alfaro M."/>
            <person name="Sun H."/>
            <person name="Tritt A."/>
            <person name="Yoshinaga Y."/>
            <person name="Zwiers L.-H."/>
            <person name="Turgeon B."/>
            <person name="Goodwin S."/>
            <person name="Spatafora J."/>
            <person name="Crous P."/>
            <person name="Grigoriev I."/>
        </authorList>
    </citation>
    <scope>NUCLEOTIDE SEQUENCE</scope>
    <source>
        <strain evidence="2">CBS 110217</strain>
    </source>
</reference>
<keyword evidence="1" id="KW-0812">Transmembrane</keyword>
<keyword evidence="3" id="KW-1185">Reference proteome</keyword>
<protein>
    <submittedName>
        <fullName evidence="2">Uncharacterized protein</fullName>
    </submittedName>
</protein>